<dbReference type="InterPro" id="IPR001279">
    <property type="entry name" value="Metallo-B-lactamas"/>
</dbReference>
<dbReference type="InterPro" id="IPR035680">
    <property type="entry name" value="Clx_II_MBL"/>
</dbReference>
<evidence type="ECO:0000256" key="2">
    <source>
        <dbReference type="ARBA" id="ARBA00004963"/>
    </source>
</evidence>
<sequence>MATPAPPLEIVAVPVLADNYAWLIFDPKTADAAVVDPGEAAPVLAAAKERGWHISQVWTTHWHPDHTGGNADMKAAGATITGPTAERDRIPTLDTFVGAGDVVRLGSHTAQVLSVPGHTAGHVAFHFADDALVFTGDTLFAMGCGRLFEGTPAQMWANMQTYVAMPDETKVYGGHEYTQSNARFAAHVEPDNALIADRRMVIDRLRALGQPTLPTTIAQERETNPFMRAGSAERLGELRAQKDNFRS</sequence>
<dbReference type="EMBL" id="BAABBF010000003">
    <property type="protein sequence ID" value="GAA3706767.1"/>
    <property type="molecule type" value="Genomic_DNA"/>
</dbReference>
<organism evidence="9 10">
    <name type="scientific">Sphingomonas cynarae</name>
    <dbReference type="NCBI Taxonomy" id="930197"/>
    <lineage>
        <taxon>Bacteria</taxon>
        <taxon>Pseudomonadati</taxon>
        <taxon>Pseudomonadota</taxon>
        <taxon>Alphaproteobacteria</taxon>
        <taxon>Sphingomonadales</taxon>
        <taxon>Sphingomonadaceae</taxon>
        <taxon>Sphingomonas</taxon>
    </lineage>
</organism>
<evidence type="ECO:0000256" key="4">
    <source>
        <dbReference type="ARBA" id="ARBA00022723"/>
    </source>
</evidence>
<evidence type="ECO:0000256" key="3">
    <source>
        <dbReference type="ARBA" id="ARBA00006759"/>
    </source>
</evidence>
<dbReference type="HAMAP" id="MF_01374">
    <property type="entry name" value="Glyoxalase_2"/>
    <property type="match status" value="1"/>
</dbReference>
<feature type="binding site" evidence="7">
    <location>
        <position position="63"/>
    </location>
    <ligand>
        <name>Zn(2+)</name>
        <dbReference type="ChEBI" id="CHEBI:29105"/>
        <label>1</label>
    </ligand>
</feature>
<keyword evidence="5 7" id="KW-0378">Hydrolase</keyword>
<dbReference type="InterPro" id="IPR050110">
    <property type="entry name" value="Glyoxalase_II_hydrolase"/>
</dbReference>
<dbReference type="EC" id="3.1.2.6" evidence="7"/>
<dbReference type="SMART" id="SM00849">
    <property type="entry name" value="Lactamase_B"/>
    <property type="match status" value="1"/>
</dbReference>
<feature type="binding site" evidence="7">
    <location>
        <position position="66"/>
    </location>
    <ligand>
        <name>Zn(2+)</name>
        <dbReference type="ChEBI" id="CHEBI:29105"/>
        <label>2</label>
    </ligand>
</feature>
<dbReference type="PANTHER" id="PTHR43705:SF1">
    <property type="entry name" value="HYDROXYACYLGLUTATHIONE HYDROLASE GLOB"/>
    <property type="match status" value="1"/>
</dbReference>
<dbReference type="InterPro" id="IPR017782">
    <property type="entry name" value="Hydroxyacylglutathione_Hdrlase"/>
</dbReference>
<dbReference type="Pfam" id="PF00753">
    <property type="entry name" value="Lactamase_B"/>
    <property type="match status" value="1"/>
</dbReference>
<feature type="binding site" evidence="7">
    <location>
        <position position="65"/>
    </location>
    <ligand>
        <name>Zn(2+)</name>
        <dbReference type="ChEBI" id="CHEBI:29105"/>
        <label>2</label>
    </ligand>
</feature>
<comment type="subunit">
    <text evidence="7">Monomer.</text>
</comment>
<comment type="similarity">
    <text evidence="3 7">Belongs to the metallo-beta-lactamase superfamily. Glyoxalase II family.</text>
</comment>
<dbReference type="Gene3D" id="3.60.15.10">
    <property type="entry name" value="Ribonuclease Z/Hydroxyacylglutathione hydrolase-like"/>
    <property type="match status" value="1"/>
</dbReference>
<evidence type="ECO:0000313" key="10">
    <source>
        <dbReference type="Proteomes" id="UP001500523"/>
    </source>
</evidence>
<feature type="domain" description="Metallo-beta-lactamase" evidence="8">
    <location>
        <begin position="18"/>
        <end position="175"/>
    </location>
</feature>
<proteinExistence type="inferred from homology"/>
<evidence type="ECO:0000256" key="7">
    <source>
        <dbReference type="HAMAP-Rule" id="MF_01374"/>
    </source>
</evidence>
<gene>
    <name evidence="7 9" type="primary">gloB</name>
    <name evidence="9" type="ORF">GCM10022268_15300</name>
</gene>
<name>A0ABP7DN48_9SPHN</name>
<evidence type="ECO:0000256" key="5">
    <source>
        <dbReference type="ARBA" id="ARBA00022801"/>
    </source>
</evidence>
<dbReference type="GO" id="GO:0016787">
    <property type="term" value="F:hydrolase activity"/>
    <property type="evidence" value="ECO:0007669"/>
    <property type="project" value="UniProtKB-KW"/>
</dbReference>
<dbReference type="InterPro" id="IPR032282">
    <property type="entry name" value="HAGH_C"/>
</dbReference>
<comment type="function">
    <text evidence="7">Thiolesterase that catalyzes the hydrolysis of S-D-lactoyl-glutathione to form glutathione and D-lactic acid.</text>
</comment>
<accession>A0ABP7DN48</accession>
<comment type="cofactor">
    <cofactor evidence="7">
        <name>Zn(2+)</name>
        <dbReference type="ChEBI" id="CHEBI:29105"/>
    </cofactor>
    <text evidence="7">Binds 2 Zn(2+) ions per subunit.</text>
</comment>
<keyword evidence="4 7" id="KW-0479">Metal-binding</keyword>
<dbReference type="Pfam" id="PF16123">
    <property type="entry name" value="HAGH_C"/>
    <property type="match status" value="1"/>
</dbReference>
<keyword evidence="10" id="KW-1185">Reference proteome</keyword>
<feature type="binding site" evidence="7">
    <location>
        <position position="118"/>
    </location>
    <ligand>
        <name>Zn(2+)</name>
        <dbReference type="ChEBI" id="CHEBI:29105"/>
        <label>1</label>
    </ligand>
</feature>
<dbReference type="PIRSF" id="PIRSF005457">
    <property type="entry name" value="Glx"/>
    <property type="match status" value="1"/>
</dbReference>
<comment type="pathway">
    <text evidence="2 7">Secondary metabolite metabolism; methylglyoxal degradation; (R)-lactate from methylglyoxal: step 2/2.</text>
</comment>
<evidence type="ECO:0000259" key="8">
    <source>
        <dbReference type="SMART" id="SM00849"/>
    </source>
</evidence>
<evidence type="ECO:0000256" key="6">
    <source>
        <dbReference type="ARBA" id="ARBA00022833"/>
    </source>
</evidence>
<evidence type="ECO:0000256" key="1">
    <source>
        <dbReference type="ARBA" id="ARBA00001623"/>
    </source>
</evidence>
<feature type="binding site" evidence="7">
    <location>
        <position position="175"/>
    </location>
    <ligand>
        <name>Zn(2+)</name>
        <dbReference type="ChEBI" id="CHEBI:29105"/>
        <label>2</label>
    </ligand>
</feature>
<feature type="binding site" evidence="7">
    <location>
        <position position="137"/>
    </location>
    <ligand>
        <name>Zn(2+)</name>
        <dbReference type="ChEBI" id="CHEBI:29105"/>
        <label>1</label>
    </ligand>
</feature>
<feature type="binding site" evidence="7">
    <location>
        <position position="61"/>
    </location>
    <ligand>
        <name>Zn(2+)</name>
        <dbReference type="ChEBI" id="CHEBI:29105"/>
        <label>1</label>
    </ligand>
</feature>
<protein>
    <recommendedName>
        <fullName evidence="7">Hydroxyacylglutathione hydrolase</fullName>
        <ecNumber evidence="7">3.1.2.6</ecNumber>
    </recommendedName>
    <alternativeName>
        <fullName evidence="7">Glyoxalase II</fullName>
        <shortName evidence="7">Glx II</shortName>
    </alternativeName>
</protein>
<comment type="catalytic activity">
    <reaction evidence="1 7">
        <text>an S-(2-hydroxyacyl)glutathione + H2O = a 2-hydroxy carboxylate + glutathione + H(+)</text>
        <dbReference type="Rhea" id="RHEA:21864"/>
        <dbReference type="ChEBI" id="CHEBI:15377"/>
        <dbReference type="ChEBI" id="CHEBI:15378"/>
        <dbReference type="ChEBI" id="CHEBI:57925"/>
        <dbReference type="ChEBI" id="CHEBI:58896"/>
        <dbReference type="ChEBI" id="CHEBI:71261"/>
        <dbReference type="EC" id="3.1.2.6"/>
    </reaction>
</comment>
<keyword evidence="6 7" id="KW-0862">Zinc</keyword>
<dbReference type="Proteomes" id="UP001500523">
    <property type="component" value="Unassembled WGS sequence"/>
</dbReference>
<feature type="binding site" evidence="7">
    <location>
        <position position="137"/>
    </location>
    <ligand>
        <name>Zn(2+)</name>
        <dbReference type="ChEBI" id="CHEBI:29105"/>
        <label>2</label>
    </ligand>
</feature>
<dbReference type="InterPro" id="IPR036866">
    <property type="entry name" value="RibonucZ/Hydroxyglut_hydro"/>
</dbReference>
<dbReference type="CDD" id="cd07723">
    <property type="entry name" value="hydroxyacylglutathione_hydrolase_MBL-fold"/>
    <property type="match status" value="1"/>
</dbReference>
<evidence type="ECO:0000313" key="9">
    <source>
        <dbReference type="EMBL" id="GAA3706767.1"/>
    </source>
</evidence>
<dbReference type="NCBIfam" id="TIGR03413">
    <property type="entry name" value="GSH_gloB"/>
    <property type="match status" value="1"/>
</dbReference>
<reference evidence="10" key="1">
    <citation type="journal article" date="2019" name="Int. J. Syst. Evol. Microbiol.">
        <title>The Global Catalogue of Microorganisms (GCM) 10K type strain sequencing project: providing services to taxonomists for standard genome sequencing and annotation.</title>
        <authorList>
            <consortium name="The Broad Institute Genomics Platform"/>
            <consortium name="The Broad Institute Genome Sequencing Center for Infectious Disease"/>
            <person name="Wu L."/>
            <person name="Ma J."/>
        </authorList>
    </citation>
    <scope>NUCLEOTIDE SEQUENCE [LARGE SCALE GENOMIC DNA]</scope>
    <source>
        <strain evidence="10">JCM 17498</strain>
    </source>
</reference>
<comment type="caution">
    <text evidence="9">The sequence shown here is derived from an EMBL/GenBank/DDBJ whole genome shotgun (WGS) entry which is preliminary data.</text>
</comment>
<dbReference type="RefSeq" id="WP_344692777.1">
    <property type="nucleotide sequence ID" value="NZ_BAABBF010000003.1"/>
</dbReference>
<dbReference type="SUPFAM" id="SSF56281">
    <property type="entry name" value="Metallo-hydrolase/oxidoreductase"/>
    <property type="match status" value="1"/>
</dbReference>
<dbReference type="PANTHER" id="PTHR43705">
    <property type="entry name" value="HYDROXYACYLGLUTATHIONE HYDROLASE"/>
    <property type="match status" value="1"/>
</dbReference>